<dbReference type="Gene3D" id="3.40.50.300">
    <property type="entry name" value="P-loop containing nucleotide triphosphate hydrolases"/>
    <property type="match status" value="1"/>
</dbReference>
<name>A0AA36ELV7_LACSI</name>
<keyword evidence="1" id="KW-0472">Membrane</keyword>
<accession>A0AA36ELV7</accession>
<evidence type="ECO:0000313" key="5">
    <source>
        <dbReference type="Proteomes" id="UP001177003"/>
    </source>
</evidence>
<dbReference type="SUPFAM" id="SSF51391">
    <property type="entry name" value="Thiamin phosphate synthase"/>
    <property type="match status" value="1"/>
</dbReference>
<proteinExistence type="predicted"/>
<keyword evidence="5" id="KW-1185">Reference proteome</keyword>
<evidence type="ECO:0000259" key="2">
    <source>
        <dbReference type="Pfam" id="PF00350"/>
    </source>
</evidence>
<organism evidence="4 5">
    <name type="scientific">Lactuca saligna</name>
    <name type="common">Willowleaf lettuce</name>
    <dbReference type="NCBI Taxonomy" id="75948"/>
    <lineage>
        <taxon>Eukaryota</taxon>
        <taxon>Viridiplantae</taxon>
        <taxon>Streptophyta</taxon>
        <taxon>Embryophyta</taxon>
        <taxon>Tracheophyta</taxon>
        <taxon>Spermatophyta</taxon>
        <taxon>Magnoliopsida</taxon>
        <taxon>eudicotyledons</taxon>
        <taxon>Gunneridae</taxon>
        <taxon>Pentapetalae</taxon>
        <taxon>asterids</taxon>
        <taxon>campanulids</taxon>
        <taxon>Asterales</taxon>
        <taxon>Asteraceae</taxon>
        <taxon>Cichorioideae</taxon>
        <taxon>Cichorieae</taxon>
        <taxon>Lactucinae</taxon>
        <taxon>Lactuca</taxon>
    </lineage>
</organism>
<dbReference type="InterPro" id="IPR045063">
    <property type="entry name" value="Dynamin_N"/>
</dbReference>
<feature type="domain" description="Thiamine phosphate synthase/TenI" evidence="3">
    <location>
        <begin position="99"/>
        <end position="201"/>
    </location>
</feature>
<evidence type="ECO:0000313" key="4">
    <source>
        <dbReference type="EMBL" id="CAI9300583.1"/>
    </source>
</evidence>
<dbReference type="SUPFAM" id="SSF52540">
    <property type="entry name" value="P-loop containing nucleoside triphosphate hydrolases"/>
    <property type="match status" value="1"/>
</dbReference>
<feature type="transmembrane region" description="Helical" evidence="1">
    <location>
        <begin position="807"/>
        <end position="826"/>
    </location>
</feature>
<dbReference type="InterPro" id="IPR022998">
    <property type="entry name" value="ThiamineP_synth_TenI"/>
</dbReference>
<dbReference type="AlphaFoldDB" id="A0AA36ELV7"/>
<feature type="domain" description="Dynamin N-terminal" evidence="2">
    <location>
        <begin position="369"/>
        <end position="415"/>
    </location>
</feature>
<dbReference type="PANTHER" id="PTHR43681:SF1">
    <property type="entry name" value="SARCALUMENIN"/>
    <property type="match status" value="1"/>
</dbReference>
<reference evidence="4" key="1">
    <citation type="submission" date="2023-04" db="EMBL/GenBank/DDBJ databases">
        <authorList>
            <person name="Vijverberg K."/>
            <person name="Xiong W."/>
            <person name="Schranz E."/>
        </authorList>
    </citation>
    <scope>NUCLEOTIDE SEQUENCE</scope>
</reference>
<dbReference type="InterPro" id="IPR051943">
    <property type="entry name" value="TRAFAC_Dynamin-like_GTPase"/>
</dbReference>
<dbReference type="EMBL" id="OX465085">
    <property type="protein sequence ID" value="CAI9300583.1"/>
    <property type="molecule type" value="Genomic_DNA"/>
</dbReference>
<dbReference type="InterPro" id="IPR013785">
    <property type="entry name" value="Aldolase_TIM"/>
</dbReference>
<evidence type="ECO:0000259" key="3">
    <source>
        <dbReference type="Pfam" id="PF02581"/>
    </source>
</evidence>
<dbReference type="GO" id="GO:0009228">
    <property type="term" value="P:thiamine biosynthetic process"/>
    <property type="evidence" value="ECO:0007669"/>
    <property type="project" value="UniProtKB-KW"/>
</dbReference>
<gene>
    <name evidence="4" type="ORF">LSALG_LOCUS39209</name>
</gene>
<dbReference type="FunFam" id="3.20.20.70:FF:000243">
    <property type="entry name" value="Probable transmembrane GTPase FZO-like, chloroplastic"/>
    <property type="match status" value="1"/>
</dbReference>
<keyword evidence="1" id="KW-1133">Transmembrane helix</keyword>
<dbReference type="GO" id="GO:0031969">
    <property type="term" value="C:chloroplast membrane"/>
    <property type="evidence" value="ECO:0007669"/>
    <property type="project" value="TreeGrafter"/>
</dbReference>
<dbReference type="Proteomes" id="UP001177003">
    <property type="component" value="Chromosome 9"/>
</dbReference>
<dbReference type="InterPro" id="IPR036206">
    <property type="entry name" value="ThiamineP_synth_sf"/>
</dbReference>
<protein>
    <recommendedName>
        <fullName evidence="6">G domain-containing protein</fullName>
    </recommendedName>
</protein>
<dbReference type="Gene3D" id="3.20.20.70">
    <property type="entry name" value="Aldolase class I"/>
    <property type="match status" value="1"/>
</dbReference>
<feature type="transmembrane region" description="Helical" evidence="1">
    <location>
        <begin position="778"/>
        <end position="801"/>
    </location>
</feature>
<dbReference type="Pfam" id="PF00350">
    <property type="entry name" value="Dynamin_N"/>
    <property type="match status" value="1"/>
</dbReference>
<dbReference type="Pfam" id="PF02581">
    <property type="entry name" value="TMP-TENI"/>
    <property type="match status" value="1"/>
</dbReference>
<dbReference type="CDD" id="cd09912">
    <property type="entry name" value="DLP_2"/>
    <property type="match status" value="1"/>
</dbReference>
<dbReference type="PANTHER" id="PTHR43681">
    <property type="entry name" value="TRANSMEMBRANE GTPASE FZO"/>
    <property type="match status" value="1"/>
</dbReference>
<dbReference type="GO" id="GO:0010027">
    <property type="term" value="P:thylakoid membrane organization"/>
    <property type="evidence" value="ECO:0007669"/>
    <property type="project" value="TreeGrafter"/>
</dbReference>
<evidence type="ECO:0000256" key="1">
    <source>
        <dbReference type="SAM" id="Phobius"/>
    </source>
</evidence>
<keyword evidence="1" id="KW-0812">Transmembrane</keyword>
<sequence length="911" mass="101987">MVSLLHRSVSISFYTPSHLPLFTHFNHHHRHRTPSLLNLHHRHPAASLITCIEKNGSFISSNNDQQPQRTLFPGGYKRPEIKIPNVVLQLNPEDVLDDGKLVLDAVDQAVSGLVGVVVLNCGNGSGRNLYDAACLLKSVIRDRAYFLIAERVDIATAVNASGVVVSDQGLPAIVARNTIMDSKSDSVFLPLIGRKVQSLDAAMNASSFEGADFLMYDNNGEESIEEPSVSIINQTKIPTFFSVNPDNKDKLSNEMLYLLQSGASGLVVSLEGLKLLGNDALNKIYSMQASDKRTEALRDGLVLESENGVSGEKGFTGFVNLEDREVELIESERSMLLEAIDLIQRASPLMEEVSLLRDAVSHLSEPFLLVIVGEFNSGKSTFINALLGRKYLKDGVVPTTNEITFLRYSELDSNEQQRCERHPDGQYICYLPAPILEHMIIVDTPGTNVILQRQQRLTEEFVPRADLLLFLLSADRFFSALHTTMEEKRSCLYSTNPIYTKLPLSFRKQLDSSKRTHKKLLSTDVTLFPVSARSALKRKLSTISEGHEDKDSYWETTSFYELEKFLYSFLDVSTSTGTERIKLKLETPIAIAEQLLSASQKLVERECLQAKKDLVSINELISSVKDYASKMETESISWKKQSSSLIDKTQARVVQLIMSTLRLSNLDIVVSYVFRGGNTAPMPAATTIRNDIIAPALLESQKLLGEYGEWLRSNNAREVKFYEESFEKRWASFMKSGNRYLFETRKLVESKNEFSVQQLDDFSAAAASKLFEQEIREVFLGTFGGIGTASLLASLLTSVLPTTLEDLLALGLCSAGGYIAIANFPFRRQKVVEKVKRTADNLARKIEEAMERDLLETSESLESYVKLVGKPYQDSAQTRLDELVMIQQELIKMEERIKGLQIDVQNLHMPL</sequence>
<evidence type="ECO:0008006" key="6">
    <source>
        <dbReference type="Google" id="ProtNLM"/>
    </source>
</evidence>
<dbReference type="InterPro" id="IPR027417">
    <property type="entry name" value="P-loop_NTPase"/>
</dbReference>